<dbReference type="InterPro" id="IPR033900">
    <property type="entry name" value="Gram_neg_porin_domain"/>
</dbReference>
<feature type="chain" id="PRO_5012927938" evidence="2">
    <location>
        <begin position="25"/>
        <end position="450"/>
    </location>
</feature>
<dbReference type="EMBL" id="CP015583">
    <property type="protein sequence ID" value="APT58783.1"/>
    <property type="molecule type" value="Genomic_DNA"/>
</dbReference>
<evidence type="ECO:0000313" key="4">
    <source>
        <dbReference type="EMBL" id="APT58783.1"/>
    </source>
</evidence>
<protein>
    <submittedName>
        <fullName evidence="5">Porin</fullName>
    </submittedName>
</protein>
<reference evidence="4 6" key="1">
    <citation type="submission" date="2016-05" db="EMBL/GenBank/DDBJ databases">
        <title>Complete Genome and Methylome Analysis of Psychrotrophic Bacterial Isolates from Antarctic Lake Untersee.</title>
        <authorList>
            <person name="Fomenkov A."/>
            <person name="Akimov V.N."/>
            <person name="Vasilyeva L.V."/>
            <person name="Andersen D."/>
            <person name="Vincze T."/>
            <person name="Roberts R.J."/>
        </authorList>
    </citation>
    <scope>NUCLEOTIDE SEQUENCE [LARGE SCALE GENOMIC DNA]</scope>
    <source>
        <strain evidence="4 6">U14-5</strain>
    </source>
</reference>
<evidence type="ECO:0000313" key="5">
    <source>
        <dbReference type="EMBL" id="MDT8333231.1"/>
    </source>
</evidence>
<dbReference type="STRING" id="257708.RGI145_18380"/>
<accession>A0A1L7AJ09</accession>
<evidence type="ECO:0000313" key="6">
    <source>
        <dbReference type="Proteomes" id="UP000185494"/>
    </source>
</evidence>
<feature type="region of interest" description="Disordered" evidence="1">
    <location>
        <begin position="62"/>
        <end position="87"/>
    </location>
</feature>
<feature type="compositionally biased region" description="Low complexity" evidence="1">
    <location>
        <begin position="69"/>
        <end position="86"/>
    </location>
</feature>
<dbReference type="GO" id="GO:0016020">
    <property type="term" value="C:membrane"/>
    <property type="evidence" value="ECO:0007669"/>
    <property type="project" value="InterPro"/>
</dbReference>
<evidence type="ECO:0000256" key="2">
    <source>
        <dbReference type="SAM" id="SignalP"/>
    </source>
</evidence>
<dbReference type="GO" id="GO:0015288">
    <property type="term" value="F:porin activity"/>
    <property type="evidence" value="ECO:0007669"/>
    <property type="project" value="InterPro"/>
</dbReference>
<evidence type="ECO:0000313" key="7">
    <source>
        <dbReference type="Proteomes" id="UP001258945"/>
    </source>
</evidence>
<name>A0A1L7AJ09_9PROT</name>
<dbReference type="Proteomes" id="UP000185494">
    <property type="component" value="Chromosome 1"/>
</dbReference>
<dbReference type="KEGG" id="rgi:RGI145_18380"/>
<dbReference type="Proteomes" id="UP001258945">
    <property type="component" value="Unassembled WGS sequence"/>
</dbReference>
<dbReference type="AlphaFoldDB" id="A0A1L7AJ09"/>
<feature type="domain" description="Porin" evidence="3">
    <location>
        <begin position="10"/>
        <end position="416"/>
    </location>
</feature>
<evidence type="ECO:0000256" key="1">
    <source>
        <dbReference type="SAM" id="MobiDB-lite"/>
    </source>
</evidence>
<evidence type="ECO:0000259" key="3">
    <source>
        <dbReference type="Pfam" id="PF13609"/>
    </source>
</evidence>
<reference evidence="5" key="3">
    <citation type="submission" date="2023-09" db="EMBL/GenBank/DDBJ databases">
        <authorList>
            <person name="Schober I."/>
            <person name="Bunk B."/>
        </authorList>
    </citation>
    <scope>NUCLEOTIDE SEQUENCE</scope>
    <source>
        <strain evidence="5">DSM 103800</strain>
    </source>
</reference>
<gene>
    <name evidence="4" type="ORF">RGI145_18380</name>
    <name evidence="5" type="ORF">RQ831_19445</name>
</gene>
<keyword evidence="7" id="KW-1185">Reference proteome</keyword>
<dbReference type="Pfam" id="PF13609">
    <property type="entry name" value="Porin_4"/>
    <property type="match status" value="1"/>
</dbReference>
<organism evidence="4 6">
    <name type="scientific">Roseomonas gilardii</name>
    <dbReference type="NCBI Taxonomy" id="257708"/>
    <lineage>
        <taxon>Bacteria</taxon>
        <taxon>Pseudomonadati</taxon>
        <taxon>Pseudomonadota</taxon>
        <taxon>Alphaproteobacteria</taxon>
        <taxon>Acetobacterales</taxon>
        <taxon>Roseomonadaceae</taxon>
        <taxon>Roseomonas</taxon>
    </lineage>
</organism>
<proteinExistence type="predicted"/>
<dbReference type="InterPro" id="IPR023614">
    <property type="entry name" value="Porin_dom_sf"/>
</dbReference>
<reference evidence="5 7" key="2">
    <citation type="journal article" date="2019" name="Microb. Pathog.">
        <title>Comparison of VITEK 2, MALDI-TOF MS, 16S rRNA gene sequencing, and whole-genome sequencing for identification of Roseomonas mucosa.</title>
        <authorList>
            <person name="Rudolph W.W."/>
            <person name="Gunzer F."/>
            <person name="Trauth M."/>
            <person name="Bunk B."/>
            <person name="Bigge R."/>
            <person name="Schrottner P."/>
        </authorList>
    </citation>
    <scope>NUCLEOTIDE SEQUENCE [LARGE SCALE GENOMIC DNA]</scope>
    <source>
        <strain evidence="5 7">DSM 103800</strain>
    </source>
</reference>
<dbReference type="RefSeq" id="WP_075799536.1">
    <property type="nucleotide sequence ID" value="NZ_CP015583.1"/>
</dbReference>
<feature type="signal peptide" evidence="2">
    <location>
        <begin position="1"/>
        <end position="24"/>
    </location>
</feature>
<dbReference type="SUPFAM" id="SSF56935">
    <property type="entry name" value="Porins"/>
    <property type="match status" value="1"/>
</dbReference>
<sequence>MRKLLLGSTAVAAAALFAPQGALAQGADPFLPPGPPMVSHRALEVRVGGYFRFNYNFTEQGQNSANKDSGAGVPTAGSATTGATSARIGKSDFSSDAEIHIVANGKATNGLRYGVAIELQVDNNDGRYTPYSGARVSNSKTMVDTDEMWMYVAGDFGQVRFGDEDTAWNLMSVGHVANFGSGGADGDWFDSVTATHRAATMFTSDPGDNTKIIYLSPQFYGFDVGASFAFNQGEGEDTGCVLSTVTGDCDRANAFSGGSPKRRNEVFGIARWRGSFGGVGLQAAIGGMTADATKGQQVINAGVVSNAVSSKPMWMGYGGLQATAYGFTLGGEYYWGQANATYAPLVRGAVDTRNMGQVFAGASYTWGPVTVGANYYDLQTAGAQAVGAGRRELVWSVGATYVVAPGLTIVTDYSDIYRKEAGYNFIAGSPGAANNKVTSKVFILGTRIAF</sequence>
<keyword evidence="2" id="KW-0732">Signal</keyword>
<dbReference type="Gene3D" id="2.40.160.10">
    <property type="entry name" value="Porin"/>
    <property type="match status" value="1"/>
</dbReference>
<dbReference type="EMBL" id="JAVVDO010000047">
    <property type="protein sequence ID" value="MDT8333231.1"/>
    <property type="molecule type" value="Genomic_DNA"/>
</dbReference>